<dbReference type="Proteomes" id="UP000037751">
    <property type="component" value="Unassembled WGS sequence"/>
</dbReference>
<evidence type="ECO:0000256" key="3">
    <source>
        <dbReference type="ARBA" id="ARBA00022989"/>
    </source>
</evidence>
<comment type="subcellular location">
    <subcellularLocation>
        <location evidence="1">Membrane</location>
        <topology evidence="1">Multi-pass membrane protein</topology>
    </subcellularLocation>
</comment>
<dbReference type="STRING" id="77020.A0A0M8MVJ8"/>
<dbReference type="AlphaFoldDB" id="A0A0M8MVJ8"/>
<protein>
    <submittedName>
        <fullName evidence="6">General amino acid permease agp2</fullName>
    </submittedName>
</protein>
<evidence type="ECO:0000256" key="4">
    <source>
        <dbReference type="ARBA" id="ARBA00023136"/>
    </source>
</evidence>
<dbReference type="OrthoDB" id="10062876at2759"/>
<dbReference type="VEuPathDB" id="FungiDB:Malapachy_2321"/>
<keyword evidence="4" id="KW-0472">Membrane</keyword>
<reference evidence="6 7" key="1">
    <citation type="submission" date="2015-07" db="EMBL/GenBank/DDBJ databases">
        <title>Draft Genome Sequence of Malassezia furfur CBS1878 and Malassezia pachydermatis CBS1879.</title>
        <authorList>
            <person name="Triana S."/>
            <person name="Ohm R."/>
            <person name="Gonzalez A."/>
            <person name="DeCock H."/>
            <person name="Restrepo S."/>
            <person name="Celis A."/>
        </authorList>
    </citation>
    <scope>NUCLEOTIDE SEQUENCE [LARGE SCALE GENOMIC DNA]</scope>
    <source>
        <strain evidence="6 7">CBS 1879</strain>
    </source>
</reference>
<dbReference type="EMBL" id="LGAV01000002">
    <property type="protein sequence ID" value="KOS15184.1"/>
    <property type="molecule type" value="Genomic_DNA"/>
</dbReference>
<dbReference type="Pfam" id="PF00324">
    <property type="entry name" value="AA_permease"/>
    <property type="match status" value="1"/>
</dbReference>
<dbReference type="RefSeq" id="XP_017992816.1">
    <property type="nucleotide sequence ID" value="XM_018136813.1"/>
</dbReference>
<dbReference type="InterPro" id="IPR004841">
    <property type="entry name" value="AA-permease/SLC12A_dom"/>
</dbReference>
<evidence type="ECO:0000259" key="5">
    <source>
        <dbReference type="Pfam" id="PF00324"/>
    </source>
</evidence>
<dbReference type="GO" id="GO:0015171">
    <property type="term" value="F:amino acid transmembrane transporter activity"/>
    <property type="evidence" value="ECO:0007669"/>
    <property type="project" value="TreeGrafter"/>
</dbReference>
<accession>A0A0M8MVJ8</accession>
<evidence type="ECO:0000256" key="1">
    <source>
        <dbReference type="ARBA" id="ARBA00004141"/>
    </source>
</evidence>
<sequence length="132" mass="14308">MVSIVAGETNNPRKLIPKAFKTVSAIAVGFLVLRNDPALVEAIESSLSGASRTAWVRAMNRLDIPVLPHIVNAVTVNSIFSAGNAFVFARARLLQAMALEGMLCKVFAMTDRHKTSYISFKVTTAIDLLSFL</sequence>
<dbReference type="PANTHER" id="PTHR43341:SF15">
    <property type="entry name" value="GENERAL AMINO ACID PERMEASE AGP2"/>
    <property type="match status" value="1"/>
</dbReference>
<dbReference type="PANTHER" id="PTHR43341">
    <property type="entry name" value="AMINO ACID PERMEASE"/>
    <property type="match status" value="1"/>
</dbReference>
<organism evidence="6 7">
    <name type="scientific">Malassezia pachydermatis</name>
    <dbReference type="NCBI Taxonomy" id="77020"/>
    <lineage>
        <taxon>Eukaryota</taxon>
        <taxon>Fungi</taxon>
        <taxon>Dikarya</taxon>
        <taxon>Basidiomycota</taxon>
        <taxon>Ustilaginomycotina</taxon>
        <taxon>Malasseziomycetes</taxon>
        <taxon>Malasseziales</taxon>
        <taxon>Malasseziaceae</taxon>
        <taxon>Malassezia</taxon>
    </lineage>
</organism>
<evidence type="ECO:0000313" key="6">
    <source>
        <dbReference type="EMBL" id="KOS15184.1"/>
    </source>
</evidence>
<dbReference type="InterPro" id="IPR050524">
    <property type="entry name" value="APC_YAT"/>
</dbReference>
<proteinExistence type="predicted"/>
<gene>
    <name evidence="6" type="ORF">Malapachy_2321</name>
</gene>
<evidence type="ECO:0000313" key="7">
    <source>
        <dbReference type="Proteomes" id="UP000037751"/>
    </source>
</evidence>
<comment type="caution">
    <text evidence="6">The sequence shown here is derived from an EMBL/GenBank/DDBJ whole genome shotgun (WGS) entry which is preliminary data.</text>
</comment>
<dbReference type="Gene3D" id="1.20.1740.10">
    <property type="entry name" value="Amino acid/polyamine transporter I"/>
    <property type="match status" value="1"/>
</dbReference>
<keyword evidence="2" id="KW-0812">Transmembrane</keyword>
<name>A0A0M8MVJ8_9BASI</name>
<evidence type="ECO:0000256" key="2">
    <source>
        <dbReference type="ARBA" id="ARBA00022692"/>
    </source>
</evidence>
<keyword evidence="7" id="KW-1185">Reference proteome</keyword>
<dbReference type="GeneID" id="28728688"/>
<dbReference type="GO" id="GO:0016020">
    <property type="term" value="C:membrane"/>
    <property type="evidence" value="ECO:0007669"/>
    <property type="project" value="UniProtKB-SubCell"/>
</dbReference>
<feature type="domain" description="Amino acid permease/ SLC12A" evidence="5">
    <location>
        <begin position="1"/>
        <end position="132"/>
    </location>
</feature>
<keyword evidence="3" id="KW-1133">Transmembrane helix</keyword>